<protein>
    <submittedName>
        <fullName evidence="1">Uncharacterized protein</fullName>
    </submittedName>
</protein>
<organism evidence="1 2">
    <name type="scientific">Bombilactobacillus thymidiniphilus</name>
    <dbReference type="NCBI Taxonomy" id="2923363"/>
    <lineage>
        <taxon>Bacteria</taxon>
        <taxon>Bacillati</taxon>
        <taxon>Bacillota</taxon>
        <taxon>Bacilli</taxon>
        <taxon>Lactobacillales</taxon>
        <taxon>Lactobacillaceae</taxon>
        <taxon>Bombilactobacillus</taxon>
    </lineage>
</organism>
<keyword evidence="2" id="KW-1185">Reference proteome</keyword>
<dbReference type="RefSeq" id="WP_249512562.1">
    <property type="nucleotide sequence ID" value="NZ_CP093365.1"/>
</dbReference>
<proteinExistence type="predicted"/>
<dbReference type="EMBL" id="CP093365">
    <property type="protein sequence ID" value="UQS83336.1"/>
    <property type="molecule type" value="Genomic_DNA"/>
</dbReference>
<evidence type="ECO:0000313" key="2">
    <source>
        <dbReference type="Proteomes" id="UP000831947"/>
    </source>
</evidence>
<name>A0ABY4PCB4_9LACO</name>
<dbReference type="Proteomes" id="UP000831947">
    <property type="component" value="Chromosome"/>
</dbReference>
<evidence type="ECO:0000313" key="1">
    <source>
        <dbReference type="EMBL" id="UQS83336.1"/>
    </source>
</evidence>
<sequence length="88" mass="9921">MAGTNTNVAASLPIAVNHDTQCPLRKLTLDLLPETTNVIEIDSLENILQLVKQEKVSAILPTYLLADSKLVACDSRRWQIKYYHCPYH</sequence>
<accession>A0ABY4PCB4</accession>
<reference evidence="1 2" key="1">
    <citation type="journal article" date="2022" name="Int. J. Syst. Evol. Microbiol.">
        <title>Apilactobacillus apisilvae sp. nov., Nicolia spurrieriana gen. nov. sp. nov., Bombilactobacillus folatiphilus sp. nov. and Bombilactobacillus thymidiniphilus sp. nov., four new lactic acid bacterial isolates from stingless bees Tetragonula carbonaria and Austroplebeia australis.</title>
        <authorList>
            <person name="Oliphant S.A."/>
            <person name="Watson-Haigh N.S."/>
            <person name="Sumby K.M."/>
            <person name="Gardner J."/>
            <person name="Groom S."/>
            <person name="Jiranek V."/>
        </authorList>
    </citation>
    <scope>NUCLEOTIDE SEQUENCE [LARGE SCALE GENOMIC DNA]</scope>
    <source>
        <strain evidence="1 2">SG4_A1</strain>
    </source>
</reference>
<gene>
    <name evidence="1" type="ORF">MOO47_06045</name>
</gene>